<feature type="transmembrane region" description="Helical" evidence="8">
    <location>
        <begin position="223"/>
        <end position="247"/>
    </location>
</feature>
<evidence type="ECO:0000313" key="10">
    <source>
        <dbReference type="Proteomes" id="UP001500738"/>
    </source>
</evidence>
<evidence type="ECO:0000256" key="6">
    <source>
        <dbReference type="ARBA" id="ARBA00023136"/>
    </source>
</evidence>
<evidence type="ECO:0000256" key="3">
    <source>
        <dbReference type="ARBA" id="ARBA00022475"/>
    </source>
</evidence>
<evidence type="ECO:0000313" key="9">
    <source>
        <dbReference type="EMBL" id="GAA0860693.1"/>
    </source>
</evidence>
<dbReference type="SUPFAM" id="SSF118215">
    <property type="entry name" value="Proton glutamate symport protein"/>
    <property type="match status" value="1"/>
</dbReference>
<dbReference type="PRINTS" id="PR00173">
    <property type="entry name" value="EDTRNSPORT"/>
</dbReference>
<keyword evidence="3" id="KW-1003">Cell membrane</keyword>
<evidence type="ECO:0000256" key="7">
    <source>
        <dbReference type="SAM" id="MobiDB-lite"/>
    </source>
</evidence>
<evidence type="ECO:0000256" key="1">
    <source>
        <dbReference type="ARBA" id="ARBA00004651"/>
    </source>
</evidence>
<feature type="transmembrane region" description="Helical" evidence="8">
    <location>
        <begin position="79"/>
        <end position="105"/>
    </location>
</feature>
<feature type="transmembrane region" description="Helical" evidence="8">
    <location>
        <begin position="184"/>
        <end position="211"/>
    </location>
</feature>
<feature type="transmembrane region" description="Helical" evidence="8">
    <location>
        <begin position="152"/>
        <end position="172"/>
    </location>
</feature>
<protein>
    <submittedName>
        <fullName evidence="9">Dicarboxylate/amino acid:cation symporter</fullName>
    </submittedName>
</protein>
<sequence>MARTWLILSALVAGLALGVGWTRLELGGLEDAVAIADSVGGVWLDGLRMTIIPLVVSLLITGIAKTVDSARGDRVAMRSVVTFIALLWLSTAIAAVLVPALLGLFPMPADAARSLAASLSTGTPVDAPTVGIGAFLRSIVPTNPIAAAANDALLPLILFTAVFAVALARLPAMQREPVTAFFDTIASAVLLIVGWVLALAPIGVLALAFGVGARAGTSAIGALAHYVVIVSSAGLAAWALAYPVAVFGGRVRLLAFAKAVAPAQAVALSTQSSLASLPPMLKASADLGVERSVARVSLPVAVAIFRVTSPAMNLAVAIYVAHWLDIALAPPAIMAGAAVAAITTIGSVSLPGQVSFLTSIAPICVAMGIPIEPLALLIAVEMIPDLVRTVGNVTMDVAATTAIARMGSARGERDTSGDEDMAESTTAIARMGSARGERDTSGDEDMAESTTAPPVRRPAVSAGTIGTLDKRGELS</sequence>
<keyword evidence="6 8" id="KW-0472">Membrane</keyword>
<feature type="transmembrane region" description="Helical" evidence="8">
    <location>
        <begin position="46"/>
        <end position="67"/>
    </location>
</feature>
<dbReference type="Gene3D" id="1.10.3860.10">
    <property type="entry name" value="Sodium:dicarboxylate symporter"/>
    <property type="match status" value="1"/>
</dbReference>
<evidence type="ECO:0000256" key="5">
    <source>
        <dbReference type="ARBA" id="ARBA00022989"/>
    </source>
</evidence>
<keyword evidence="4 8" id="KW-0812">Transmembrane</keyword>
<reference evidence="10" key="1">
    <citation type="journal article" date="2019" name="Int. J. Syst. Evol. Microbiol.">
        <title>The Global Catalogue of Microorganisms (GCM) 10K type strain sequencing project: providing services to taxonomists for standard genome sequencing and annotation.</title>
        <authorList>
            <consortium name="The Broad Institute Genomics Platform"/>
            <consortium name="The Broad Institute Genome Sequencing Center for Infectious Disease"/>
            <person name="Wu L."/>
            <person name="Ma J."/>
        </authorList>
    </citation>
    <scope>NUCLEOTIDE SEQUENCE [LARGE SCALE GENOMIC DNA]</scope>
    <source>
        <strain evidence="10">JCM 15910</strain>
    </source>
</reference>
<feature type="transmembrane region" description="Helical" evidence="8">
    <location>
        <begin position="332"/>
        <end position="350"/>
    </location>
</feature>
<comment type="subcellular location">
    <subcellularLocation>
        <location evidence="1">Cell membrane</location>
        <topology evidence="1">Multi-pass membrane protein</topology>
    </subcellularLocation>
</comment>
<keyword evidence="2" id="KW-0813">Transport</keyword>
<dbReference type="EMBL" id="BAAAFE010000001">
    <property type="protein sequence ID" value="GAA0860693.1"/>
    <property type="molecule type" value="Genomic_DNA"/>
</dbReference>
<organism evidence="9 10">
    <name type="scientific">Sphingopyxis soli</name>
    <dbReference type="NCBI Taxonomy" id="592051"/>
    <lineage>
        <taxon>Bacteria</taxon>
        <taxon>Pseudomonadati</taxon>
        <taxon>Pseudomonadota</taxon>
        <taxon>Alphaproteobacteria</taxon>
        <taxon>Sphingomonadales</taxon>
        <taxon>Sphingomonadaceae</taxon>
        <taxon>Sphingopyxis</taxon>
    </lineage>
</organism>
<keyword evidence="10" id="KW-1185">Reference proteome</keyword>
<keyword evidence="5 8" id="KW-1133">Transmembrane helix</keyword>
<gene>
    <name evidence="9" type="ORF">GCM10009115_00210</name>
</gene>
<dbReference type="InterPro" id="IPR036458">
    <property type="entry name" value="Na:dicarbo_symporter_sf"/>
</dbReference>
<dbReference type="PANTHER" id="PTHR42865">
    <property type="entry name" value="PROTON/GLUTAMATE-ASPARTATE SYMPORTER"/>
    <property type="match status" value="1"/>
</dbReference>
<dbReference type="RefSeq" id="WP_343826924.1">
    <property type="nucleotide sequence ID" value="NZ_BAAAFE010000001.1"/>
</dbReference>
<evidence type="ECO:0000256" key="4">
    <source>
        <dbReference type="ARBA" id="ARBA00022692"/>
    </source>
</evidence>
<feature type="region of interest" description="Disordered" evidence="7">
    <location>
        <begin position="407"/>
        <end position="475"/>
    </location>
</feature>
<accession>A0ABP3X6L7</accession>
<dbReference type="InterPro" id="IPR001991">
    <property type="entry name" value="Na-dicarboxylate_symporter"/>
</dbReference>
<proteinExistence type="predicted"/>
<evidence type="ECO:0000256" key="2">
    <source>
        <dbReference type="ARBA" id="ARBA00022448"/>
    </source>
</evidence>
<name>A0ABP3X6L7_9SPHN</name>
<dbReference type="PANTHER" id="PTHR42865:SF7">
    <property type="entry name" value="PROTON_GLUTAMATE-ASPARTATE SYMPORTER"/>
    <property type="match status" value="1"/>
</dbReference>
<dbReference type="Pfam" id="PF00375">
    <property type="entry name" value="SDF"/>
    <property type="match status" value="1"/>
</dbReference>
<dbReference type="Proteomes" id="UP001500738">
    <property type="component" value="Unassembled WGS sequence"/>
</dbReference>
<evidence type="ECO:0000256" key="8">
    <source>
        <dbReference type="SAM" id="Phobius"/>
    </source>
</evidence>
<comment type="caution">
    <text evidence="9">The sequence shown here is derived from an EMBL/GenBank/DDBJ whole genome shotgun (WGS) entry which is preliminary data.</text>
</comment>
<feature type="transmembrane region" description="Helical" evidence="8">
    <location>
        <begin position="356"/>
        <end position="380"/>
    </location>
</feature>